<reference evidence="1 2" key="1">
    <citation type="journal article" date="2016" name="Nat. Commun.">
        <title>Thousands of microbial genomes shed light on interconnected biogeochemical processes in an aquifer system.</title>
        <authorList>
            <person name="Anantharaman K."/>
            <person name="Brown C.T."/>
            <person name="Hug L.A."/>
            <person name="Sharon I."/>
            <person name="Castelle C.J."/>
            <person name="Probst A.J."/>
            <person name="Thomas B.C."/>
            <person name="Singh A."/>
            <person name="Wilkins M.J."/>
            <person name="Karaoz U."/>
            <person name="Brodie E.L."/>
            <person name="Williams K.H."/>
            <person name="Hubbard S.S."/>
            <person name="Banfield J.F."/>
        </authorList>
    </citation>
    <scope>NUCLEOTIDE SEQUENCE [LARGE SCALE GENOMIC DNA]</scope>
</reference>
<gene>
    <name evidence="1" type="ORF">A3B34_01270</name>
</gene>
<organism evidence="1 2">
    <name type="scientific">Candidatus Sungbacteria bacterium RIFCSPLOWO2_01_FULL_54_21</name>
    <dbReference type="NCBI Taxonomy" id="1802279"/>
    <lineage>
        <taxon>Bacteria</taxon>
        <taxon>Candidatus Sungiibacteriota</taxon>
    </lineage>
</organism>
<evidence type="ECO:0000313" key="1">
    <source>
        <dbReference type="EMBL" id="OHA06528.1"/>
    </source>
</evidence>
<accession>A0A1G2L4A5</accession>
<protein>
    <submittedName>
        <fullName evidence="1">Uncharacterized protein</fullName>
    </submittedName>
</protein>
<dbReference type="AlphaFoldDB" id="A0A1G2L4A5"/>
<name>A0A1G2L4A5_9BACT</name>
<dbReference type="Proteomes" id="UP000176510">
    <property type="component" value="Unassembled WGS sequence"/>
</dbReference>
<dbReference type="EMBL" id="MHQR01000037">
    <property type="protein sequence ID" value="OHA06528.1"/>
    <property type="molecule type" value="Genomic_DNA"/>
</dbReference>
<proteinExistence type="predicted"/>
<evidence type="ECO:0000313" key="2">
    <source>
        <dbReference type="Proteomes" id="UP000176510"/>
    </source>
</evidence>
<comment type="caution">
    <text evidence="1">The sequence shown here is derived from an EMBL/GenBank/DDBJ whole genome shotgun (WGS) entry which is preliminary data.</text>
</comment>
<sequence>MKIDTTGAIDHLAFSADVMHWFRDEGQTMLKSACPLSDEAWRELLANGFSLLRDFHATKSVALLFVAVVERGIADLAAFVSSNDCRNDIASHSNQKTPRKIATEWFQTIAYQIQPGARLGINGDMDAALCDTRGMILRLVPIAQDLRTMWFLQQLARSYHPGDELGQQLFIAHFKNWAENEE</sequence>